<dbReference type="Proteomes" id="UP000265750">
    <property type="component" value="Unassembled WGS sequence"/>
</dbReference>
<keyword evidence="3" id="KW-1185">Reference proteome</keyword>
<dbReference type="OrthoDB" id="7908269at2"/>
<evidence type="ECO:0000313" key="2">
    <source>
        <dbReference type="EMBL" id="RIY01277.1"/>
    </source>
</evidence>
<dbReference type="RefSeq" id="WP_119539412.1">
    <property type="nucleotide sequence ID" value="NZ_QYRN01000004.1"/>
</dbReference>
<protein>
    <submittedName>
        <fullName evidence="2">Uncharacterized protein</fullName>
    </submittedName>
</protein>
<evidence type="ECO:0000256" key="1">
    <source>
        <dbReference type="SAM" id="MobiDB-lite"/>
    </source>
</evidence>
<comment type="caution">
    <text evidence="2">The sequence shown here is derived from an EMBL/GenBank/DDBJ whole genome shotgun (WGS) entry which is preliminary data.</text>
</comment>
<proteinExistence type="predicted"/>
<accession>A0A3A1WMQ7</accession>
<feature type="region of interest" description="Disordered" evidence="1">
    <location>
        <begin position="42"/>
        <end position="67"/>
    </location>
</feature>
<name>A0A3A1WMQ7_9HYPH</name>
<sequence length="67" mass="7221">MNNVHRLVVPVRDGGAQASAGGARHMGEVLILPCIRYERMDGRDSAASRRTASASQALDPFRQDLTA</sequence>
<dbReference type="EMBL" id="QYRN01000004">
    <property type="protein sequence ID" value="RIY01277.1"/>
    <property type="molecule type" value="Genomic_DNA"/>
</dbReference>
<gene>
    <name evidence="2" type="ORF">D3218_07865</name>
</gene>
<dbReference type="AlphaFoldDB" id="A0A3A1WMQ7"/>
<reference evidence="3" key="1">
    <citation type="submission" date="2018-09" db="EMBL/GenBank/DDBJ databases">
        <authorList>
            <person name="Tuo L."/>
        </authorList>
    </citation>
    <scope>NUCLEOTIDE SEQUENCE [LARGE SCALE GENOMIC DNA]</scope>
    <source>
        <strain evidence="3">M2BS4Y-1</strain>
    </source>
</reference>
<evidence type="ECO:0000313" key="3">
    <source>
        <dbReference type="Proteomes" id="UP000265750"/>
    </source>
</evidence>
<organism evidence="2 3">
    <name type="scientific">Aureimonas flava</name>
    <dbReference type="NCBI Taxonomy" id="2320271"/>
    <lineage>
        <taxon>Bacteria</taxon>
        <taxon>Pseudomonadati</taxon>
        <taxon>Pseudomonadota</taxon>
        <taxon>Alphaproteobacteria</taxon>
        <taxon>Hyphomicrobiales</taxon>
        <taxon>Aurantimonadaceae</taxon>
        <taxon>Aureimonas</taxon>
    </lineage>
</organism>